<evidence type="ECO:0000313" key="2">
    <source>
        <dbReference type="EMBL" id="KAB7461611.1"/>
    </source>
</evidence>
<sequence>MKRVHPAAQAGKRTTTIIAIILISALAVTGAAITHGLGMWGTKPATVATSASTKTKTPQPQAKQSSQSQEQTNKQATPSETESPSPEPALHVEAQSYEFDMPEYWRDRVTAHVDGDTVTLLSKAYPDMDHPICNIRVANGEKPIAMGDIGSSAIGWVPMTSAQHIEVWAYRYPVIAASPGSDISPQTDAKYADLTDLQSGGTVDYASVKDRLVSTDMRDVEGLFPIDTWLTNNLVDVIKVK</sequence>
<gene>
    <name evidence="3" type="ORF">BDLFYP24_00330</name>
    <name evidence="2" type="ORF">GBB04_03915</name>
</gene>
<name>A0A6N2UBL8_9BIFI</name>
<evidence type="ECO:0000313" key="3">
    <source>
        <dbReference type="EMBL" id="VYT15944.1"/>
    </source>
</evidence>
<dbReference type="Proteomes" id="UP000429211">
    <property type="component" value="Unassembled WGS sequence"/>
</dbReference>
<protein>
    <submittedName>
        <fullName evidence="3">Uncharacterized protein</fullName>
    </submittedName>
</protein>
<proteinExistence type="predicted"/>
<reference evidence="3" key="2">
    <citation type="submission" date="2019-11" db="EMBL/GenBank/DDBJ databases">
        <authorList>
            <person name="Feng L."/>
        </authorList>
    </citation>
    <scope>NUCLEOTIDE SEQUENCE</scope>
    <source>
        <strain evidence="3">BdentiumLFYP24</strain>
    </source>
</reference>
<organism evidence="3">
    <name type="scientific">Bifidobacterium dentium</name>
    <dbReference type="NCBI Taxonomy" id="1689"/>
    <lineage>
        <taxon>Bacteria</taxon>
        <taxon>Bacillati</taxon>
        <taxon>Actinomycetota</taxon>
        <taxon>Actinomycetes</taxon>
        <taxon>Bifidobacteriales</taxon>
        <taxon>Bifidobacteriaceae</taxon>
        <taxon>Bifidobacterium</taxon>
    </lineage>
</organism>
<dbReference type="RefSeq" id="WP_003838083.1">
    <property type="nucleotide sequence ID" value="NZ_CABKPB010000001.1"/>
</dbReference>
<dbReference type="AlphaFoldDB" id="A0A6N2UBL8"/>
<accession>A0A6N2UBL8</accession>
<evidence type="ECO:0000256" key="1">
    <source>
        <dbReference type="SAM" id="MobiDB-lite"/>
    </source>
</evidence>
<evidence type="ECO:0000313" key="4">
    <source>
        <dbReference type="Proteomes" id="UP000429211"/>
    </source>
</evidence>
<feature type="compositionally biased region" description="Low complexity" evidence="1">
    <location>
        <begin position="48"/>
        <end position="84"/>
    </location>
</feature>
<dbReference type="GeneID" id="31605261"/>
<feature type="region of interest" description="Disordered" evidence="1">
    <location>
        <begin position="48"/>
        <end position="88"/>
    </location>
</feature>
<dbReference type="EMBL" id="CACRSP010000009">
    <property type="protein sequence ID" value="VYT15944.1"/>
    <property type="molecule type" value="Genomic_DNA"/>
</dbReference>
<reference evidence="2 4" key="1">
    <citation type="journal article" date="2019" name="Nat. Med.">
        <title>A library of human gut bacterial isolates paired with longitudinal multiomics data enables mechanistic microbiome research.</title>
        <authorList>
            <person name="Poyet M."/>
            <person name="Groussin M."/>
            <person name="Gibbons S.M."/>
            <person name="Avila-Pacheco J."/>
            <person name="Jiang X."/>
            <person name="Kearney S.M."/>
            <person name="Perrotta A.R."/>
            <person name="Berdy B."/>
            <person name="Zhao S."/>
            <person name="Lieberman T.D."/>
            <person name="Swanson P.K."/>
            <person name="Smith M."/>
            <person name="Roesemann S."/>
            <person name="Alexander J.E."/>
            <person name="Rich S.A."/>
            <person name="Livny J."/>
            <person name="Vlamakis H."/>
            <person name="Clish C."/>
            <person name="Bullock K."/>
            <person name="Deik A."/>
            <person name="Scott J."/>
            <person name="Pierce K.A."/>
            <person name="Xavier R.J."/>
            <person name="Alm E.J."/>
        </authorList>
    </citation>
    <scope>NUCLEOTIDE SEQUENCE [LARGE SCALE GENOMIC DNA]</scope>
    <source>
        <strain evidence="2 4">BIOML-A2</strain>
    </source>
</reference>
<dbReference type="EMBL" id="WDPD01000003">
    <property type="protein sequence ID" value="KAB7461611.1"/>
    <property type="molecule type" value="Genomic_DNA"/>
</dbReference>